<dbReference type="PANTHER" id="PTHR32487">
    <property type="entry name" value="3-OXO-DELTA(4,5)-STEROID 5-BETA-REDUCTASE"/>
    <property type="match status" value="1"/>
</dbReference>
<dbReference type="InterPro" id="IPR036291">
    <property type="entry name" value="NAD(P)-bd_dom_sf"/>
</dbReference>
<reference evidence="3 4" key="2">
    <citation type="submission" date="2021-03" db="EMBL/GenBank/DDBJ databases">
        <title>Genomic Encyclopedia of Type Strains, Phase IV (KMG-IV): sequencing the most valuable type-strain genomes for metagenomic binning, comparative biology and taxonomic classification.</title>
        <authorList>
            <person name="Goeker M."/>
        </authorList>
    </citation>
    <scope>NUCLEOTIDE SEQUENCE [LARGE SCALE GENOMIC DNA]</scope>
    <source>
        <strain evidence="3 4">DSM 41954</strain>
    </source>
</reference>
<evidence type="ECO:0000313" key="3">
    <source>
        <dbReference type="EMBL" id="MBP2062696.1"/>
    </source>
</evidence>
<reference evidence="2" key="1">
    <citation type="submission" date="2014-05" db="EMBL/GenBank/DDBJ databases">
        <authorList>
            <person name="Horn Fabian"/>
        </authorList>
    </citation>
    <scope>NUCLEOTIDE SEQUENCE</scope>
</reference>
<dbReference type="EMBL" id="JAGGLR010000009">
    <property type="protein sequence ID" value="MBP2062696.1"/>
    <property type="molecule type" value="Genomic_DNA"/>
</dbReference>
<dbReference type="Gene3D" id="3.40.50.720">
    <property type="entry name" value="NAD(P)-binding Rossmann-like Domain"/>
    <property type="match status" value="1"/>
</dbReference>
<sequence>MSRSTTLVVGAHGVIGGAVVRRLVAEGRHVVTLARRGTVRLEDGTEIEDHIQVDLLDASAARAGLGNRADITEIVYAGYTERETMAATVAPNVAMLRHVLDAVHASPSELRQVVLIGGGKSYGEHLGVYKTPAKESDPRFLGPIFYNDQEDLLYEDAKRHGYAWTVLRPDAVIGLSFGSPMNMLTGVAVYAGVCRHLGVPLRFPGTPRTWSALHQATDASVIAGAVHWALGSAAARGEVFNVTNGDHFRWQHLWPEIGAFFGMETAPPQPMSLAEHMADKGGVWDDIVARHRLRPEPMEHLAAWPFVDGWFSMEADMVQSTIKIRQAGFADCRDTHESFIGNLARLRELSIIP</sequence>
<dbReference type="Proteomes" id="UP000756710">
    <property type="component" value="Unassembled WGS sequence"/>
</dbReference>
<dbReference type="PANTHER" id="PTHR32487:SF0">
    <property type="entry name" value="3-OXO-DELTA(4,5)-STEROID 5-BETA-REDUCTASE"/>
    <property type="match status" value="1"/>
</dbReference>
<dbReference type="Pfam" id="PF22917">
    <property type="entry name" value="PRISE"/>
    <property type="match status" value="1"/>
</dbReference>
<feature type="domain" description="PRISE-like Rossmann-fold" evidence="1">
    <location>
        <begin position="61"/>
        <end position="353"/>
    </location>
</feature>
<protein>
    <submittedName>
        <fullName evidence="3">Nucleoside-diphosphate-sugar epimerase</fullName>
    </submittedName>
</protein>
<dbReference type="AlphaFoldDB" id="A0A060ZMV3"/>
<organism evidence="2">
    <name type="scientific">Streptomyces iranensis</name>
    <dbReference type="NCBI Taxonomy" id="576784"/>
    <lineage>
        <taxon>Bacteria</taxon>
        <taxon>Bacillati</taxon>
        <taxon>Actinomycetota</taxon>
        <taxon>Actinomycetes</taxon>
        <taxon>Kitasatosporales</taxon>
        <taxon>Streptomycetaceae</taxon>
        <taxon>Streptomyces</taxon>
        <taxon>Streptomyces violaceusniger group</taxon>
    </lineage>
</organism>
<evidence type="ECO:0000313" key="2">
    <source>
        <dbReference type="EMBL" id="CDR04541.1"/>
    </source>
</evidence>
<dbReference type="EMBL" id="LK022848">
    <property type="protein sequence ID" value="CDR04541.1"/>
    <property type="molecule type" value="Genomic_DNA"/>
</dbReference>
<dbReference type="RefSeq" id="WP_044568185.1">
    <property type="nucleotide sequence ID" value="NZ_BAABDR010000025.1"/>
</dbReference>
<dbReference type="CDD" id="cd08948">
    <property type="entry name" value="5beta-POR_like_SDR_a"/>
    <property type="match status" value="1"/>
</dbReference>
<dbReference type="InterPro" id="IPR055222">
    <property type="entry name" value="PRISE-like_Rossmann-fold"/>
</dbReference>
<proteinExistence type="predicted"/>
<evidence type="ECO:0000313" key="4">
    <source>
        <dbReference type="Proteomes" id="UP000756710"/>
    </source>
</evidence>
<dbReference type="HOGENOM" id="CLU_030125_0_0_11"/>
<dbReference type="SUPFAM" id="SSF51735">
    <property type="entry name" value="NAD(P)-binding Rossmann-fold domains"/>
    <property type="match status" value="1"/>
</dbReference>
<name>A0A060ZMV3_9ACTN</name>
<evidence type="ECO:0000259" key="1">
    <source>
        <dbReference type="Pfam" id="PF22917"/>
    </source>
</evidence>
<keyword evidence="4" id="KW-1185">Reference proteome</keyword>
<gene>
    <name evidence="3" type="ORF">J2Z30_003715</name>
    <name evidence="2" type="ORF">SIRAN1708</name>
</gene>
<accession>A0A060ZMV3</accession>